<accession>A0A9P7ASA6</accession>
<protein>
    <submittedName>
        <fullName evidence="1">Uncharacterized protein</fullName>
    </submittedName>
</protein>
<keyword evidence="2" id="KW-1185">Reference proteome</keyword>
<sequence length="68" mass="7884">DIVCAVNLQHNCLDAKCTNLSTKHVWQERTQTDQTTSIVEHQPSPHYLLNTFSIHNYQHIHSFLPESL</sequence>
<dbReference type="EMBL" id="JABBWE010000026">
    <property type="protein sequence ID" value="KAG1794429.1"/>
    <property type="molecule type" value="Genomic_DNA"/>
</dbReference>
<reference evidence="1" key="1">
    <citation type="journal article" date="2020" name="New Phytol.">
        <title>Comparative genomics reveals dynamic genome evolution in host specialist ectomycorrhizal fungi.</title>
        <authorList>
            <person name="Lofgren L.A."/>
            <person name="Nguyen N.H."/>
            <person name="Vilgalys R."/>
            <person name="Ruytinx J."/>
            <person name="Liao H.L."/>
            <person name="Branco S."/>
            <person name="Kuo A."/>
            <person name="LaButti K."/>
            <person name="Lipzen A."/>
            <person name="Andreopoulos W."/>
            <person name="Pangilinan J."/>
            <person name="Riley R."/>
            <person name="Hundley H."/>
            <person name="Na H."/>
            <person name="Barry K."/>
            <person name="Grigoriev I.V."/>
            <person name="Stajich J.E."/>
            <person name="Kennedy P.G."/>
        </authorList>
    </citation>
    <scope>NUCLEOTIDE SEQUENCE</scope>
    <source>
        <strain evidence="1">S12</strain>
    </source>
</reference>
<dbReference type="GeneID" id="64590093"/>
<gene>
    <name evidence="1" type="ORF">HD556DRAFT_1198486</name>
</gene>
<evidence type="ECO:0000313" key="2">
    <source>
        <dbReference type="Proteomes" id="UP000719766"/>
    </source>
</evidence>
<dbReference type="OrthoDB" id="3264327at2759"/>
<dbReference type="RefSeq" id="XP_041160596.1">
    <property type="nucleotide sequence ID" value="XM_041296329.1"/>
</dbReference>
<feature type="non-terminal residue" evidence="1">
    <location>
        <position position="68"/>
    </location>
</feature>
<organism evidence="1 2">
    <name type="scientific">Suillus plorans</name>
    <dbReference type="NCBI Taxonomy" id="116603"/>
    <lineage>
        <taxon>Eukaryota</taxon>
        <taxon>Fungi</taxon>
        <taxon>Dikarya</taxon>
        <taxon>Basidiomycota</taxon>
        <taxon>Agaricomycotina</taxon>
        <taxon>Agaricomycetes</taxon>
        <taxon>Agaricomycetidae</taxon>
        <taxon>Boletales</taxon>
        <taxon>Suillineae</taxon>
        <taxon>Suillaceae</taxon>
        <taxon>Suillus</taxon>
    </lineage>
</organism>
<comment type="caution">
    <text evidence="1">The sequence shown here is derived from an EMBL/GenBank/DDBJ whole genome shotgun (WGS) entry which is preliminary data.</text>
</comment>
<dbReference type="Proteomes" id="UP000719766">
    <property type="component" value="Unassembled WGS sequence"/>
</dbReference>
<evidence type="ECO:0000313" key="1">
    <source>
        <dbReference type="EMBL" id="KAG1794429.1"/>
    </source>
</evidence>
<dbReference type="AlphaFoldDB" id="A0A9P7ASA6"/>
<proteinExistence type="predicted"/>
<feature type="non-terminal residue" evidence="1">
    <location>
        <position position="1"/>
    </location>
</feature>
<name>A0A9P7ASA6_9AGAM</name>